<dbReference type="InterPro" id="IPR050300">
    <property type="entry name" value="GDXG_lipolytic_enzyme"/>
</dbReference>
<dbReference type="Pfam" id="PF07859">
    <property type="entry name" value="Abhydrolase_3"/>
    <property type="match status" value="1"/>
</dbReference>
<organism evidence="4 5">
    <name type="scientific">Rhizobium lentis</name>
    <dbReference type="NCBI Taxonomy" id="1138194"/>
    <lineage>
        <taxon>Bacteria</taxon>
        <taxon>Pseudomonadati</taxon>
        <taxon>Pseudomonadota</taxon>
        <taxon>Alphaproteobacteria</taxon>
        <taxon>Hyphomicrobiales</taxon>
        <taxon>Rhizobiaceae</taxon>
        <taxon>Rhizobium/Agrobacterium group</taxon>
        <taxon>Rhizobium</taxon>
    </lineage>
</organism>
<dbReference type="PANTHER" id="PTHR48081:SF30">
    <property type="entry name" value="ACETYL-HYDROLASE LIPR-RELATED"/>
    <property type="match status" value="1"/>
</dbReference>
<accession>A0ABS7I9E8</accession>
<comment type="similarity">
    <text evidence="1">Belongs to the 'GDXG' lipolytic enzyme family.</text>
</comment>
<dbReference type="RefSeq" id="WP_221118599.1">
    <property type="nucleotide sequence ID" value="NZ_JABDXZ010000005.1"/>
</dbReference>
<sequence length="314" mass="34108">MLDILKTNTQAKTEVIRVSPEEQARESALRQRFADFWASATTDLRTTYDRFISASPLVDDVTLEAVDEHGVKGWWVRSQQANSSKAILYIHGGGYVLGSAKAYRGFVSQIVTRTGVAAFILEYPLAPEASLPTAPSTALAAWDWLRKNGFDQIAIVGDSAGGGLSLVTLTQLSNADSDVKPVAGVVFSPWADLTFSGASMLDQSVVDPLIGYDYLKDCAQKYLGSFSASDPLASPLLGELQKLPPLLIQVGTDERLLDDSRQFAQRAAEAGVSVELELWEGMHHVFQLDVAHIESARAALDHAAQFLHAAFNRK</sequence>
<name>A0ABS7I9E8_9HYPH</name>
<protein>
    <submittedName>
        <fullName evidence="4">Alpha/beta hydrolase</fullName>
    </submittedName>
</protein>
<comment type="caution">
    <text evidence="4">The sequence shown here is derived from an EMBL/GenBank/DDBJ whole genome shotgun (WGS) entry which is preliminary data.</text>
</comment>
<reference evidence="4 5" key="1">
    <citation type="submission" date="2020-04" db="EMBL/GenBank/DDBJ databases">
        <title>Global-level population genomics: horizontal gene transfer, symbiosis and evolution in Rhizobia.</title>
        <authorList>
            <person name="Gai Y."/>
        </authorList>
    </citation>
    <scope>NUCLEOTIDE SEQUENCE [LARGE SCALE GENOMIC DNA]</scope>
    <source>
        <strain evidence="4 5">BLR33</strain>
    </source>
</reference>
<evidence type="ECO:0000259" key="3">
    <source>
        <dbReference type="Pfam" id="PF07859"/>
    </source>
</evidence>
<dbReference type="Gene3D" id="3.40.50.1820">
    <property type="entry name" value="alpha/beta hydrolase"/>
    <property type="match status" value="1"/>
</dbReference>
<feature type="domain" description="Alpha/beta hydrolase fold-3" evidence="3">
    <location>
        <begin position="87"/>
        <end position="287"/>
    </location>
</feature>
<dbReference type="GO" id="GO:0016787">
    <property type="term" value="F:hydrolase activity"/>
    <property type="evidence" value="ECO:0007669"/>
    <property type="project" value="UniProtKB-KW"/>
</dbReference>
<dbReference type="InterPro" id="IPR013094">
    <property type="entry name" value="AB_hydrolase_3"/>
</dbReference>
<evidence type="ECO:0000313" key="5">
    <source>
        <dbReference type="Proteomes" id="UP000770629"/>
    </source>
</evidence>
<evidence type="ECO:0000256" key="1">
    <source>
        <dbReference type="ARBA" id="ARBA00010515"/>
    </source>
</evidence>
<evidence type="ECO:0000256" key="2">
    <source>
        <dbReference type="ARBA" id="ARBA00022801"/>
    </source>
</evidence>
<dbReference type="Proteomes" id="UP000770629">
    <property type="component" value="Unassembled WGS sequence"/>
</dbReference>
<keyword evidence="2 4" id="KW-0378">Hydrolase</keyword>
<gene>
    <name evidence="4" type="ORF">HJB60_04565</name>
</gene>
<dbReference type="InterPro" id="IPR029058">
    <property type="entry name" value="AB_hydrolase_fold"/>
</dbReference>
<dbReference type="EMBL" id="JABDYF010000001">
    <property type="protein sequence ID" value="MBX5088448.1"/>
    <property type="molecule type" value="Genomic_DNA"/>
</dbReference>
<keyword evidence="5" id="KW-1185">Reference proteome</keyword>
<dbReference type="PANTHER" id="PTHR48081">
    <property type="entry name" value="AB HYDROLASE SUPERFAMILY PROTEIN C4A8.06C"/>
    <property type="match status" value="1"/>
</dbReference>
<dbReference type="SUPFAM" id="SSF53474">
    <property type="entry name" value="alpha/beta-Hydrolases"/>
    <property type="match status" value="1"/>
</dbReference>
<evidence type="ECO:0000313" key="4">
    <source>
        <dbReference type="EMBL" id="MBX5088448.1"/>
    </source>
</evidence>
<proteinExistence type="inferred from homology"/>